<dbReference type="Gene3D" id="1.10.287.130">
    <property type="match status" value="1"/>
</dbReference>
<evidence type="ECO:0000256" key="2">
    <source>
        <dbReference type="ARBA" id="ARBA00012438"/>
    </source>
</evidence>
<evidence type="ECO:0000256" key="6">
    <source>
        <dbReference type="ARBA" id="ARBA00023026"/>
    </source>
</evidence>
<dbReference type="InterPro" id="IPR035965">
    <property type="entry name" value="PAS-like_dom_sf"/>
</dbReference>
<dbReference type="PROSITE" id="PS50112">
    <property type="entry name" value="PAS"/>
    <property type="match status" value="1"/>
</dbReference>
<dbReference type="SMART" id="SM00086">
    <property type="entry name" value="PAC"/>
    <property type="match status" value="1"/>
</dbReference>
<dbReference type="Pfam" id="PF00512">
    <property type="entry name" value="HisKA"/>
    <property type="match status" value="1"/>
</dbReference>
<dbReference type="AlphaFoldDB" id="A0A4Z0BYK3"/>
<evidence type="ECO:0000256" key="5">
    <source>
        <dbReference type="ARBA" id="ARBA00023012"/>
    </source>
</evidence>
<dbReference type="GO" id="GO:0000155">
    <property type="term" value="F:phosphorelay sensor kinase activity"/>
    <property type="evidence" value="ECO:0007669"/>
    <property type="project" value="InterPro"/>
</dbReference>
<keyword evidence="3 9" id="KW-0597">Phosphoprotein</keyword>
<keyword evidence="16" id="KW-1185">Reference proteome</keyword>
<evidence type="ECO:0000256" key="10">
    <source>
        <dbReference type="SAM" id="MobiDB-lite"/>
    </source>
</evidence>
<comment type="caution">
    <text evidence="15">The sequence shown here is derived from an EMBL/GenBank/DDBJ whole genome shotgun (WGS) entry which is preliminary data.</text>
</comment>
<dbReference type="InterPro" id="IPR004358">
    <property type="entry name" value="Sig_transdc_His_kin-like_C"/>
</dbReference>
<feature type="domain" description="PAS" evidence="13">
    <location>
        <begin position="188"/>
        <end position="234"/>
    </location>
</feature>
<evidence type="ECO:0000313" key="15">
    <source>
        <dbReference type="EMBL" id="TFZ04417.1"/>
    </source>
</evidence>
<dbReference type="PROSITE" id="PS50109">
    <property type="entry name" value="HIS_KIN"/>
    <property type="match status" value="1"/>
</dbReference>
<dbReference type="InterPro" id="IPR001610">
    <property type="entry name" value="PAC"/>
</dbReference>
<organism evidence="15 16">
    <name type="scientific">Ramlibacter rhizophilus</name>
    <dbReference type="NCBI Taxonomy" id="1781167"/>
    <lineage>
        <taxon>Bacteria</taxon>
        <taxon>Pseudomonadati</taxon>
        <taxon>Pseudomonadota</taxon>
        <taxon>Betaproteobacteria</taxon>
        <taxon>Burkholderiales</taxon>
        <taxon>Comamonadaceae</taxon>
        <taxon>Ramlibacter</taxon>
    </lineage>
</organism>
<dbReference type="CDD" id="cd00082">
    <property type="entry name" value="HisKA"/>
    <property type="match status" value="1"/>
</dbReference>
<dbReference type="InterPro" id="IPR000700">
    <property type="entry name" value="PAS-assoc_C"/>
</dbReference>
<dbReference type="Pfam" id="PF13426">
    <property type="entry name" value="PAS_9"/>
    <property type="match status" value="1"/>
</dbReference>
<feature type="domain" description="Histidine kinase" evidence="11">
    <location>
        <begin position="310"/>
        <end position="530"/>
    </location>
</feature>
<dbReference type="OrthoDB" id="8577169at2"/>
<dbReference type="CDD" id="cd17546">
    <property type="entry name" value="REC_hyHK_CKI1_RcsC-like"/>
    <property type="match status" value="1"/>
</dbReference>
<feature type="region of interest" description="Disordered" evidence="10">
    <location>
        <begin position="1"/>
        <end position="69"/>
    </location>
</feature>
<dbReference type="EC" id="2.7.13.3" evidence="2"/>
<dbReference type="FunFam" id="3.30.565.10:FF:000010">
    <property type="entry name" value="Sensor histidine kinase RcsC"/>
    <property type="match status" value="1"/>
</dbReference>
<evidence type="ECO:0000259" key="13">
    <source>
        <dbReference type="PROSITE" id="PS50112"/>
    </source>
</evidence>
<dbReference type="Gene3D" id="3.30.565.10">
    <property type="entry name" value="Histidine kinase-like ATPase, C-terminal domain"/>
    <property type="match status" value="1"/>
</dbReference>
<evidence type="ECO:0000256" key="9">
    <source>
        <dbReference type="PROSITE-ProRule" id="PRU00169"/>
    </source>
</evidence>
<keyword evidence="4" id="KW-0732">Signal</keyword>
<dbReference type="Gene3D" id="3.40.50.2300">
    <property type="match status" value="1"/>
</dbReference>
<dbReference type="InterPro" id="IPR003661">
    <property type="entry name" value="HisK_dim/P_dom"/>
</dbReference>
<feature type="domain" description="PAC" evidence="14">
    <location>
        <begin position="235"/>
        <end position="289"/>
    </location>
</feature>
<feature type="domain" description="Response regulatory" evidence="12">
    <location>
        <begin position="552"/>
        <end position="667"/>
    </location>
</feature>
<dbReference type="Pfam" id="PF00072">
    <property type="entry name" value="Response_reg"/>
    <property type="match status" value="1"/>
</dbReference>
<accession>A0A4Z0BYK3</accession>
<dbReference type="InterPro" id="IPR003594">
    <property type="entry name" value="HATPase_dom"/>
</dbReference>
<keyword evidence="5" id="KW-0902">Two-component regulatory system</keyword>
<dbReference type="Proteomes" id="UP000297564">
    <property type="component" value="Unassembled WGS sequence"/>
</dbReference>
<sequence length="679" mass="73745">MRPGCARCTGPSRSSRTGPSMPPAVSQRWRPPVSRSALRTLHSSRKVPPRQRACAPRRRNCWNRSPPSSWPTARLRTQACRSRTPRLALRARSRSRPRGCSWWRHMLDPGGFPAPGRFMSVPAMTASVCPTRRAGGFPSGEDALQRTAPMVACRSDLDASNLLLAEAVRAVDTSITIGRVQAPGSIPIIYANAAFYAITGYAPGEVIGRDCRFLQGADSESSEMERLRAALQGGESVTVKLRNYKKCGESFWNELTLSPLRDASGSITHYIGLQRDITRTETIRQALEESRRAAAAAEAANRAKAAFVATISHEIRTPLNGVIGLTSLLTSAALPALEASYVRAIKSCADALSGLVNDVLDFSKIEAGQMVVQPIDFSLRELLETTADYFRTAAMDKSLSFTMQVGPDVPDSIHCDRQRLSQILFNLLGNALKFTREGGFSLDVSVDADGPQRRLRFAVRDTGIGIAEQDRHKLFKWFSQADTSSTRAYEGTGLGLAISRDLANLLGGDVRFRPGPAGGSCFTLDIPCTEASAVPPMADAANQQRARRRNQSILLVEDNDVNQLVATALLDRLGWTQVTTASDGQQAVDLCRAQAFDLVLMDCQMPVMDGFEATRRLRAAGITVPIVALTASAIAQDRERCLAMGMNDYLTKPIDAAALAAAMDRWLAVPAQQRSGRPA</sequence>
<dbReference type="SUPFAM" id="SSF47384">
    <property type="entry name" value="Homodimeric domain of signal transducing histidine kinase"/>
    <property type="match status" value="1"/>
</dbReference>
<feature type="modified residue" description="4-aspartylphosphate" evidence="9">
    <location>
        <position position="602"/>
    </location>
</feature>
<protein>
    <recommendedName>
        <fullName evidence="8">Virulence sensor protein BvgS</fullName>
        <ecNumber evidence="2">2.7.13.3</ecNumber>
    </recommendedName>
</protein>
<evidence type="ECO:0000259" key="12">
    <source>
        <dbReference type="PROSITE" id="PS50110"/>
    </source>
</evidence>
<dbReference type="PANTHER" id="PTHR45339">
    <property type="entry name" value="HYBRID SIGNAL TRANSDUCTION HISTIDINE KINASE J"/>
    <property type="match status" value="1"/>
</dbReference>
<dbReference type="Gene3D" id="3.30.450.20">
    <property type="entry name" value="PAS domain"/>
    <property type="match status" value="1"/>
</dbReference>
<dbReference type="Pfam" id="PF02518">
    <property type="entry name" value="HATPase_c"/>
    <property type="match status" value="1"/>
</dbReference>
<dbReference type="InterPro" id="IPR036890">
    <property type="entry name" value="HATPase_C_sf"/>
</dbReference>
<dbReference type="SMART" id="SM00387">
    <property type="entry name" value="HATPase_c"/>
    <property type="match status" value="1"/>
</dbReference>
<dbReference type="SUPFAM" id="SSF52172">
    <property type="entry name" value="CheY-like"/>
    <property type="match status" value="1"/>
</dbReference>
<evidence type="ECO:0000256" key="7">
    <source>
        <dbReference type="ARBA" id="ARBA00058004"/>
    </source>
</evidence>
<dbReference type="PROSITE" id="PS50113">
    <property type="entry name" value="PAC"/>
    <property type="match status" value="1"/>
</dbReference>
<proteinExistence type="predicted"/>
<dbReference type="SUPFAM" id="SSF55785">
    <property type="entry name" value="PYP-like sensor domain (PAS domain)"/>
    <property type="match status" value="1"/>
</dbReference>
<dbReference type="InterPro" id="IPR036097">
    <property type="entry name" value="HisK_dim/P_sf"/>
</dbReference>
<dbReference type="InterPro" id="IPR005467">
    <property type="entry name" value="His_kinase_dom"/>
</dbReference>
<evidence type="ECO:0000256" key="8">
    <source>
        <dbReference type="ARBA" id="ARBA00070152"/>
    </source>
</evidence>
<evidence type="ECO:0000259" key="14">
    <source>
        <dbReference type="PROSITE" id="PS50113"/>
    </source>
</evidence>
<evidence type="ECO:0000313" key="16">
    <source>
        <dbReference type="Proteomes" id="UP000297564"/>
    </source>
</evidence>
<dbReference type="InterPro" id="IPR001789">
    <property type="entry name" value="Sig_transdc_resp-reg_receiver"/>
</dbReference>
<name>A0A4Z0BYK3_9BURK</name>
<evidence type="ECO:0000259" key="11">
    <source>
        <dbReference type="PROSITE" id="PS50109"/>
    </source>
</evidence>
<dbReference type="SMART" id="SM00448">
    <property type="entry name" value="REC"/>
    <property type="match status" value="1"/>
</dbReference>
<comment type="catalytic activity">
    <reaction evidence="1">
        <text>ATP + protein L-histidine = ADP + protein N-phospho-L-histidine.</text>
        <dbReference type="EC" id="2.7.13.3"/>
    </reaction>
</comment>
<dbReference type="SMART" id="SM00388">
    <property type="entry name" value="HisKA"/>
    <property type="match status" value="1"/>
</dbReference>
<dbReference type="SUPFAM" id="SSF55874">
    <property type="entry name" value="ATPase domain of HSP90 chaperone/DNA topoisomerase II/histidine kinase"/>
    <property type="match status" value="1"/>
</dbReference>
<dbReference type="NCBIfam" id="TIGR00229">
    <property type="entry name" value="sensory_box"/>
    <property type="match status" value="1"/>
</dbReference>
<dbReference type="EMBL" id="SMLL01000001">
    <property type="protein sequence ID" value="TFZ04417.1"/>
    <property type="molecule type" value="Genomic_DNA"/>
</dbReference>
<comment type="function">
    <text evidence="7">Member of the two-component regulatory system BvgS/BvgA. Phosphorylates BvgA via a four-step phosphorelay in response to environmental signals.</text>
</comment>
<evidence type="ECO:0000256" key="3">
    <source>
        <dbReference type="ARBA" id="ARBA00022553"/>
    </source>
</evidence>
<evidence type="ECO:0000256" key="1">
    <source>
        <dbReference type="ARBA" id="ARBA00000085"/>
    </source>
</evidence>
<dbReference type="CDD" id="cd00130">
    <property type="entry name" value="PAS"/>
    <property type="match status" value="1"/>
</dbReference>
<dbReference type="CDD" id="cd16922">
    <property type="entry name" value="HATPase_EvgS-ArcB-TorS-like"/>
    <property type="match status" value="1"/>
</dbReference>
<feature type="compositionally biased region" description="Basic residues" evidence="10">
    <location>
        <begin position="42"/>
        <end position="61"/>
    </location>
</feature>
<keyword evidence="6" id="KW-0843">Virulence</keyword>
<gene>
    <name evidence="15" type="ORF">EZ242_01285</name>
</gene>
<dbReference type="InterPro" id="IPR000014">
    <property type="entry name" value="PAS"/>
</dbReference>
<dbReference type="InterPro" id="IPR011006">
    <property type="entry name" value="CheY-like_superfamily"/>
</dbReference>
<evidence type="ECO:0000256" key="4">
    <source>
        <dbReference type="ARBA" id="ARBA00022729"/>
    </source>
</evidence>
<dbReference type="PANTHER" id="PTHR45339:SF1">
    <property type="entry name" value="HYBRID SIGNAL TRANSDUCTION HISTIDINE KINASE J"/>
    <property type="match status" value="1"/>
</dbReference>
<dbReference type="PROSITE" id="PS50110">
    <property type="entry name" value="RESPONSE_REGULATORY"/>
    <property type="match status" value="1"/>
</dbReference>
<reference evidence="15 16" key="1">
    <citation type="submission" date="2019-03" db="EMBL/GenBank/DDBJ databases">
        <title>Ramlibacter rhizophilus CCTCC AB2015357, whole genome shotgun sequence.</title>
        <authorList>
            <person name="Zhang X."/>
            <person name="Feng G."/>
            <person name="Zhu H."/>
        </authorList>
    </citation>
    <scope>NUCLEOTIDE SEQUENCE [LARGE SCALE GENOMIC DNA]</scope>
    <source>
        <strain evidence="15 16">CCTCC AB2015357</strain>
    </source>
</reference>
<dbReference type="PRINTS" id="PR00344">
    <property type="entry name" value="BCTRLSENSOR"/>
</dbReference>